<evidence type="ECO:0000256" key="1">
    <source>
        <dbReference type="SAM" id="MobiDB-lite"/>
    </source>
</evidence>
<evidence type="ECO:0000313" key="4">
    <source>
        <dbReference type="Proteomes" id="UP001348641"/>
    </source>
</evidence>
<feature type="compositionally biased region" description="Basic and acidic residues" evidence="1">
    <location>
        <begin position="261"/>
        <end position="275"/>
    </location>
</feature>
<keyword evidence="2" id="KW-1133">Transmembrane helix</keyword>
<feature type="transmembrane region" description="Helical" evidence="2">
    <location>
        <begin position="28"/>
        <end position="50"/>
    </location>
</feature>
<evidence type="ECO:0000256" key="2">
    <source>
        <dbReference type="SAM" id="Phobius"/>
    </source>
</evidence>
<comment type="caution">
    <text evidence="3">The sequence shown here is derived from an EMBL/GenBank/DDBJ whole genome shotgun (WGS) entry which is preliminary data.</text>
</comment>
<keyword evidence="2" id="KW-0472">Membrane</keyword>
<reference evidence="3 4" key="1">
    <citation type="submission" date="2023-07" db="EMBL/GenBank/DDBJ databases">
        <authorList>
            <person name="Girao M."/>
            <person name="Carvalho M.F."/>
        </authorList>
    </citation>
    <scope>NUCLEOTIDE SEQUENCE [LARGE SCALE GENOMIC DNA]</scope>
    <source>
        <strain evidence="3 4">66/93</strain>
    </source>
</reference>
<gene>
    <name evidence="3" type="ORF">Q8A49_31025</name>
</gene>
<keyword evidence="2" id="KW-0812">Transmembrane</keyword>
<name>A0ABU7L053_9ACTN</name>
<feature type="region of interest" description="Disordered" evidence="1">
    <location>
        <begin position="214"/>
        <end position="303"/>
    </location>
</feature>
<dbReference type="RefSeq" id="WP_330161748.1">
    <property type="nucleotide sequence ID" value="NZ_JAUUCC010000138.1"/>
</dbReference>
<dbReference type="EMBL" id="JAUUCC010000138">
    <property type="protein sequence ID" value="MEE2054940.1"/>
    <property type="molecule type" value="Genomic_DNA"/>
</dbReference>
<feature type="compositionally biased region" description="Low complexity" evidence="1">
    <location>
        <begin position="214"/>
        <end position="227"/>
    </location>
</feature>
<feature type="transmembrane region" description="Helical" evidence="2">
    <location>
        <begin position="62"/>
        <end position="81"/>
    </location>
</feature>
<feature type="region of interest" description="Disordered" evidence="1">
    <location>
        <begin position="145"/>
        <end position="166"/>
    </location>
</feature>
<evidence type="ECO:0000313" key="3">
    <source>
        <dbReference type="EMBL" id="MEE2054940.1"/>
    </source>
</evidence>
<proteinExistence type="predicted"/>
<feature type="non-terminal residue" evidence="3">
    <location>
        <position position="303"/>
    </location>
</feature>
<sequence>MDLPTYTNIWRIEKRLYKLYDFRLPMPLPVGTFGVALGVFALWVVLLSILNAPFAFGNGWHLVLWVVPPGVITVLATRPVIEGKRLTELLISQARFLAEARVYTRLAPEYEPSEVRVAVRVWHRDPEAGPLAVPRRRRAGRRAVEAAPAAVPAEETTAVRPVPAAAPPLPGLAERVSASAPAVEEAPAPAAAGRGSGDLEPVRVSAAPLLPAAAVSAPAAPSRVASPGERTAPERTGKSGAAGAPAREERVPVAVASLARPGDRAPEDDRGEAFHVSEASGGTPGDPGTPDGPDGPRRGVGRR</sequence>
<accession>A0ABU7L053</accession>
<feature type="compositionally biased region" description="Low complexity" evidence="1">
    <location>
        <begin position="145"/>
        <end position="163"/>
    </location>
</feature>
<dbReference type="Proteomes" id="UP001348641">
    <property type="component" value="Unassembled WGS sequence"/>
</dbReference>
<dbReference type="Pfam" id="PF12648">
    <property type="entry name" value="TcpE"/>
    <property type="match status" value="1"/>
</dbReference>
<organism evidence="3 4">
    <name type="scientific">Nocardiopsis tropica</name>
    <dbReference type="NCBI Taxonomy" id="109330"/>
    <lineage>
        <taxon>Bacteria</taxon>
        <taxon>Bacillati</taxon>
        <taxon>Actinomycetota</taxon>
        <taxon>Actinomycetes</taxon>
        <taxon>Streptosporangiales</taxon>
        <taxon>Nocardiopsidaceae</taxon>
        <taxon>Nocardiopsis</taxon>
    </lineage>
</organism>
<dbReference type="InterPro" id="IPR025608">
    <property type="entry name" value="TcpE"/>
</dbReference>
<protein>
    <submittedName>
        <fullName evidence="3">Conjugal transfer protein</fullName>
    </submittedName>
</protein>